<dbReference type="InterPro" id="IPR036264">
    <property type="entry name" value="Bact_exopeptidase_dim_dom"/>
</dbReference>
<evidence type="ECO:0000259" key="9">
    <source>
        <dbReference type="Pfam" id="PF07687"/>
    </source>
</evidence>
<comment type="similarity">
    <text evidence="2">Belongs to the peptidase M20 family.</text>
</comment>
<comment type="cofactor">
    <cofactor evidence="7">
        <name>Zn(2+)</name>
        <dbReference type="ChEBI" id="CHEBI:29105"/>
    </cofactor>
    <text evidence="7">Binds 2 Zn(2+) ions per subunit.</text>
</comment>
<dbReference type="InterPro" id="IPR002933">
    <property type="entry name" value="Peptidase_M20"/>
</dbReference>
<dbReference type="SUPFAM" id="SSF53187">
    <property type="entry name" value="Zn-dependent exopeptidases"/>
    <property type="match status" value="1"/>
</dbReference>
<dbReference type="KEGG" id="trs:Terro_0863"/>
<organism evidence="10 11">
    <name type="scientific">Terriglobus roseus (strain DSM 18391 / NRRL B-41598 / KBS 63)</name>
    <dbReference type="NCBI Taxonomy" id="926566"/>
    <lineage>
        <taxon>Bacteria</taxon>
        <taxon>Pseudomonadati</taxon>
        <taxon>Acidobacteriota</taxon>
        <taxon>Terriglobia</taxon>
        <taxon>Terriglobales</taxon>
        <taxon>Acidobacteriaceae</taxon>
        <taxon>Terriglobus</taxon>
    </lineage>
</organism>
<feature type="binding site" evidence="8">
    <location>
        <position position="209"/>
    </location>
    <ligand>
        <name>allantoate</name>
        <dbReference type="ChEBI" id="CHEBI:17536"/>
    </ligand>
</feature>
<dbReference type="PATRIC" id="fig|926566.3.peg.845"/>
<evidence type="ECO:0000256" key="8">
    <source>
        <dbReference type="PIRSR" id="PIRSR001235-2"/>
    </source>
</evidence>
<reference evidence="10 11" key="1">
    <citation type="submission" date="2012-06" db="EMBL/GenBank/DDBJ databases">
        <title>Complete genome of Terriglobus roseus DSM 18391.</title>
        <authorList>
            <consortium name="US DOE Joint Genome Institute (JGI-PGF)"/>
            <person name="Lucas S."/>
            <person name="Copeland A."/>
            <person name="Lapidus A."/>
            <person name="Glavina del Rio T."/>
            <person name="Dalin E."/>
            <person name="Tice H."/>
            <person name="Bruce D."/>
            <person name="Goodwin L."/>
            <person name="Pitluck S."/>
            <person name="Peters L."/>
            <person name="Mikhailova N."/>
            <person name="Munk A.C.C."/>
            <person name="Kyrpides N."/>
            <person name="Mavromatis K."/>
            <person name="Ivanova N."/>
            <person name="Brettin T."/>
            <person name="Detter J.C."/>
            <person name="Han C."/>
            <person name="Larimer F."/>
            <person name="Land M."/>
            <person name="Hauser L."/>
            <person name="Markowitz V."/>
            <person name="Cheng J.-F."/>
            <person name="Hugenholtz P."/>
            <person name="Woyke T."/>
            <person name="Wu D."/>
            <person name="Brambilla E."/>
            <person name="Klenk H.-P."/>
            <person name="Eisen J.A."/>
        </authorList>
    </citation>
    <scope>NUCLEOTIDE SEQUENCE [LARGE SCALE GENOMIC DNA]</scope>
    <source>
        <strain evidence="11">DSM 18391 / NRRL B-41598 / KBS 63</strain>
    </source>
</reference>
<dbReference type="AlphaFoldDB" id="I3ZD72"/>
<evidence type="ECO:0000256" key="4">
    <source>
        <dbReference type="ARBA" id="ARBA00022723"/>
    </source>
</evidence>
<evidence type="ECO:0000313" key="10">
    <source>
        <dbReference type="EMBL" id="AFL87190.1"/>
    </source>
</evidence>
<dbReference type="PANTHER" id="PTHR32494">
    <property type="entry name" value="ALLANTOATE DEIMINASE-RELATED"/>
    <property type="match status" value="1"/>
</dbReference>
<keyword evidence="11" id="KW-1185">Reference proteome</keyword>
<protein>
    <submittedName>
        <fullName evidence="10">Amidase, hydantoinase/carbamoylase family</fullName>
    </submittedName>
</protein>
<dbReference type="OrthoDB" id="9808195at2"/>
<keyword evidence="7" id="KW-0862">Zinc</keyword>
<dbReference type="RefSeq" id="WP_014784759.1">
    <property type="nucleotide sequence ID" value="NC_018014.1"/>
</dbReference>
<dbReference type="CDD" id="cd03884">
    <property type="entry name" value="M20_bAS"/>
    <property type="match status" value="1"/>
</dbReference>
<dbReference type="Pfam" id="PF07687">
    <property type="entry name" value="M20_dimer"/>
    <property type="match status" value="1"/>
</dbReference>
<feature type="binding site" evidence="7">
    <location>
        <position position="89"/>
    </location>
    <ligand>
        <name>Zn(2+)</name>
        <dbReference type="ChEBI" id="CHEBI:29105"/>
        <label>1</label>
    </ligand>
</feature>
<feature type="binding site" evidence="8">
    <location>
        <position position="281"/>
    </location>
    <ligand>
        <name>allantoate</name>
        <dbReference type="ChEBI" id="CHEBI:17536"/>
    </ligand>
</feature>
<feature type="binding site" evidence="7">
    <location>
        <position position="122"/>
    </location>
    <ligand>
        <name>Zn(2+)</name>
        <dbReference type="ChEBI" id="CHEBI:29105"/>
        <label>2</label>
    </ligand>
</feature>
<dbReference type="STRING" id="926566.Terro_0863"/>
<name>I3ZD72_TERRK</name>
<comment type="subunit">
    <text evidence="3">Homodimer.</text>
</comment>
<dbReference type="Proteomes" id="UP000006056">
    <property type="component" value="Chromosome"/>
</dbReference>
<feature type="domain" description="Peptidase M20 dimerisation" evidence="9">
    <location>
        <begin position="206"/>
        <end position="298"/>
    </location>
</feature>
<evidence type="ECO:0000256" key="1">
    <source>
        <dbReference type="ARBA" id="ARBA00001936"/>
    </source>
</evidence>
<dbReference type="EMBL" id="CP003379">
    <property type="protein sequence ID" value="AFL87190.1"/>
    <property type="molecule type" value="Genomic_DNA"/>
</dbReference>
<keyword evidence="4 7" id="KW-0479">Metal-binding</keyword>
<dbReference type="InterPro" id="IPR010158">
    <property type="entry name" value="Amidase_Cbmase"/>
</dbReference>
<comment type="cofactor">
    <cofactor evidence="1">
        <name>Mn(2+)</name>
        <dbReference type="ChEBI" id="CHEBI:29035"/>
    </cofactor>
</comment>
<feature type="binding site" evidence="7">
    <location>
        <position position="375"/>
    </location>
    <ligand>
        <name>Zn(2+)</name>
        <dbReference type="ChEBI" id="CHEBI:29105"/>
        <label>2</label>
    </ligand>
</feature>
<dbReference type="GO" id="GO:0046872">
    <property type="term" value="F:metal ion binding"/>
    <property type="evidence" value="ECO:0007669"/>
    <property type="project" value="UniProtKB-KW"/>
</dbReference>
<evidence type="ECO:0000256" key="3">
    <source>
        <dbReference type="ARBA" id="ARBA00011738"/>
    </source>
</evidence>
<dbReference type="HOGENOM" id="CLU_024588_6_1_0"/>
<feature type="binding site" evidence="7">
    <location>
        <position position="184"/>
    </location>
    <ligand>
        <name>Zn(2+)</name>
        <dbReference type="ChEBI" id="CHEBI:29105"/>
        <label>1</label>
    </ligand>
</feature>
<evidence type="ECO:0000256" key="2">
    <source>
        <dbReference type="ARBA" id="ARBA00006153"/>
    </source>
</evidence>
<feature type="binding site" evidence="7">
    <location>
        <position position="78"/>
    </location>
    <ligand>
        <name>Zn(2+)</name>
        <dbReference type="ChEBI" id="CHEBI:29105"/>
        <label>1</label>
    </ligand>
</feature>
<keyword evidence="6" id="KW-0464">Manganese</keyword>
<gene>
    <name evidence="10" type="ordered locus">Terro_0863</name>
</gene>
<dbReference type="InterPro" id="IPR011650">
    <property type="entry name" value="Peptidase_M20_dimer"/>
</dbReference>
<dbReference type="Pfam" id="PF01546">
    <property type="entry name" value="Peptidase_M20"/>
    <property type="match status" value="1"/>
</dbReference>
<dbReference type="NCBIfam" id="TIGR01879">
    <property type="entry name" value="hydantase"/>
    <property type="match status" value="1"/>
</dbReference>
<dbReference type="PANTHER" id="PTHR32494:SF19">
    <property type="entry name" value="ALLANTOATE DEIMINASE-RELATED"/>
    <property type="match status" value="1"/>
</dbReference>
<dbReference type="Gene3D" id="3.30.70.360">
    <property type="match status" value="1"/>
</dbReference>
<evidence type="ECO:0000256" key="5">
    <source>
        <dbReference type="ARBA" id="ARBA00022801"/>
    </source>
</evidence>
<dbReference type="GO" id="GO:0016813">
    <property type="term" value="F:hydrolase activity, acting on carbon-nitrogen (but not peptide) bonds, in linear amidines"/>
    <property type="evidence" value="ECO:0007669"/>
    <property type="project" value="InterPro"/>
</dbReference>
<sequence>MSDATKVLARCHELARITDVEGETTRTFLSPAMRRANDLVTTWMRDAGLNVRTDAAGNLRGVRLSTSEKAKTLILASHLDTVPNAGAFDGVLGVMMALAVVENLGQASLPFQIEVVAFSEEEGVRFGVPFIGSRAIVGTLEELLLGRKDLTGTSVREAIHAYGLDIEQLPDAVVPDALGYLEFHIEQGPALESEGLPLGVVETIAGQSRYELVFTGEANHAGTTPMPLRHDAMSAAAQWITEVETHARATRGLVATVGSVATVPGAGNVIAGEVRATLDVRSANDEIRDGAVTHLLHHANACGTARGVTVTSTLRMKQDAVPLDYGLLTMLEDAVDSTGAVIRRIVSGAGHDAMIVAPYMPAAMLFLRTPRGLSHHPDEAVLPADVQLGLDAGAAFVRLLAARENAR</sequence>
<keyword evidence="5" id="KW-0378">Hydrolase</keyword>
<evidence type="ECO:0000256" key="7">
    <source>
        <dbReference type="PIRSR" id="PIRSR001235-1"/>
    </source>
</evidence>
<feature type="binding site" evidence="8">
    <location>
        <position position="268"/>
    </location>
    <ligand>
        <name>allantoate</name>
        <dbReference type="ChEBI" id="CHEBI:17536"/>
    </ligand>
</feature>
<dbReference type="Gene3D" id="3.40.630.10">
    <property type="entry name" value="Zn peptidases"/>
    <property type="match status" value="1"/>
</dbReference>
<accession>I3ZD72</accession>
<dbReference type="PIRSF" id="PIRSF001235">
    <property type="entry name" value="Amidase_carbamoylase"/>
    <property type="match status" value="1"/>
</dbReference>
<dbReference type="NCBIfam" id="NF006775">
    <property type="entry name" value="PRK09290.2-5"/>
    <property type="match status" value="1"/>
</dbReference>
<dbReference type="SUPFAM" id="SSF55031">
    <property type="entry name" value="Bacterial exopeptidase dimerisation domain"/>
    <property type="match status" value="1"/>
</dbReference>
<evidence type="ECO:0000313" key="11">
    <source>
        <dbReference type="Proteomes" id="UP000006056"/>
    </source>
</evidence>
<evidence type="ECO:0000256" key="6">
    <source>
        <dbReference type="ARBA" id="ARBA00023211"/>
    </source>
</evidence>
<dbReference type="eggNOG" id="COG0624">
    <property type="taxonomic scope" value="Bacteria"/>
</dbReference>
<feature type="binding site" evidence="7">
    <location>
        <position position="89"/>
    </location>
    <ligand>
        <name>Zn(2+)</name>
        <dbReference type="ChEBI" id="CHEBI:29105"/>
        <label>2</label>
    </ligand>
</feature>
<proteinExistence type="inferred from homology"/>